<accession>D4GFN8</accession>
<evidence type="ECO:0000313" key="2">
    <source>
        <dbReference type="Proteomes" id="UP000001702"/>
    </source>
</evidence>
<dbReference type="RefSeq" id="WP_013028024.1">
    <property type="nucleotide sequence ID" value="NC_013956.2"/>
</dbReference>
<sequence length="78" mass="8867">MPLTLVMLSNLVEVLESLSNKAPCPTLYLPEAQCWLIATDHYCLETRMTHELSLNSHLSIFTHYRFHSAVTLAKTFSS</sequence>
<dbReference type="KEGG" id="pam:PANA_4191"/>
<dbReference type="Proteomes" id="UP000001702">
    <property type="component" value="Chromosome"/>
</dbReference>
<gene>
    <name evidence="1" type="ordered locus">PANA_4191</name>
</gene>
<evidence type="ECO:0000313" key="1">
    <source>
        <dbReference type="EMBL" id="ADD79358.1"/>
    </source>
</evidence>
<name>D4GFN8_PANAM</name>
<proteinExistence type="predicted"/>
<dbReference type="AlphaFoldDB" id="D4GFN8"/>
<organism evidence="1 2">
    <name type="scientific">Pantoea ananatis (strain LMG 20103)</name>
    <dbReference type="NCBI Taxonomy" id="706191"/>
    <lineage>
        <taxon>Bacteria</taxon>
        <taxon>Pseudomonadati</taxon>
        <taxon>Pseudomonadota</taxon>
        <taxon>Gammaproteobacteria</taxon>
        <taxon>Enterobacterales</taxon>
        <taxon>Erwiniaceae</taxon>
        <taxon>Pantoea</taxon>
    </lineage>
</organism>
<dbReference type="EMBL" id="CP001875">
    <property type="protein sequence ID" value="ADD79358.1"/>
    <property type="molecule type" value="Genomic_DNA"/>
</dbReference>
<keyword evidence="2" id="KW-1185">Reference proteome</keyword>
<protein>
    <submittedName>
        <fullName evidence="1">Uncharacterized protein</fullName>
    </submittedName>
</protein>
<dbReference type="HOGENOM" id="CLU_2618766_0_0_6"/>
<reference evidence="1 2" key="1">
    <citation type="journal article" date="2010" name="J. Bacteriol.">
        <title>Genome sequence of Pantoea ananatis LMG20103, the causative agent of Eucalyptus blight and dieback.</title>
        <authorList>
            <person name="De Maayer P."/>
            <person name="Chan W.Y."/>
            <person name="Venter S.N."/>
            <person name="Toth I.K."/>
            <person name="Birch P.R."/>
            <person name="Joubert F."/>
            <person name="Coutinho T.A."/>
        </authorList>
    </citation>
    <scope>NUCLEOTIDE SEQUENCE [LARGE SCALE GENOMIC DNA]</scope>
    <source>
        <strain evidence="1 2">LMG 20103</strain>
    </source>
</reference>